<gene>
    <name evidence="2" type="ORF">ACFSKQ_09535</name>
</gene>
<protein>
    <submittedName>
        <fullName evidence="2">Uncharacterized protein</fullName>
    </submittedName>
</protein>
<comment type="caution">
    <text evidence="2">The sequence shown here is derived from an EMBL/GenBank/DDBJ whole genome shotgun (WGS) entry which is preliminary data.</text>
</comment>
<reference evidence="3" key="1">
    <citation type="journal article" date="2019" name="Int. J. Syst. Evol. Microbiol.">
        <title>The Global Catalogue of Microorganisms (GCM) 10K type strain sequencing project: providing services to taxonomists for standard genome sequencing and annotation.</title>
        <authorList>
            <consortium name="The Broad Institute Genomics Platform"/>
            <consortium name="The Broad Institute Genome Sequencing Center for Infectious Disease"/>
            <person name="Wu L."/>
            <person name="Ma J."/>
        </authorList>
    </citation>
    <scope>NUCLEOTIDE SEQUENCE [LARGE SCALE GENOMIC DNA]</scope>
    <source>
        <strain evidence="3">ZS-35-S2</strain>
    </source>
</reference>
<keyword evidence="1" id="KW-0812">Transmembrane</keyword>
<organism evidence="2 3">
    <name type="scientific">Aureimonas populi</name>
    <dbReference type="NCBI Taxonomy" id="1701758"/>
    <lineage>
        <taxon>Bacteria</taxon>
        <taxon>Pseudomonadati</taxon>
        <taxon>Pseudomonadota</taxon>
        <taxon>Alphaproteobacteria</taxon>
        <taxon>Hyphomicrobiales</taxon>
        <taxon>Aurantimonadaceae</taxon>
        <taxon>Aureimonas</taxon>
    </lineage>
</organism>
<name>A0ABW5CPJ0_9HYPH</name>
<feature type="transmembrane region" description="Helical" evidence="1">
    <location>
        <begin position="46"/>
        <end position="68"/>
    </location>
</feature>
<proteinExistence type="predicted"/>
<sequence>MKRVFSTVATAAWVGYHAAWTMGLAAQAAGAGTVDIWPGLALPNAASLGSPVACGLLLAAHGGVALGYSRAALTLQSSRSESLDHADRTVLLSLAGSAALAVAAHLFGFGGADAGAFSAGMALALLALLFDRLVEPLPEDDRDERAFAMAAVRIGAEMGRKRGQPDSLARRDG</sequence>
<evidence type="ECO:0000313" key="2">
    <source>
        <dbReference type="EMBL" id="MFD2237703.1"/>
    </source>
</evidence>
<keyword evidence="3" id="KW-1185">Reference proteome</keyword>
<feature type="transmembrane region" description="Helical" evidence="1">
    <location>
        <begin position="89"/>
        <end position="108"/>
    </location>
</feature>
<keyword evidence="1" id="KW-1133">Transmembrane helix</keyword>
<accession>A0ABW5CPJ0</accession>
<keyword evidence="1" id="KW-0472">Membrane</keyword>
<evidence type="ECO:0000313" key="3">
    <source>
        <dbReference type="Proteomes" id="UP001597371"/>
    </source>
</evidence>
<dbReference type="EMBL" id="JBHUIJ010000012">
    <property type="protein sequence ID" value="MFD2237703.1"/>
    <property type="molecule type" value="Genomic_DNA"/>
</dbReference>
<evidence type="ECO:0000256" key="1">
    <source>
        <dbReference type="SAM" id="Phobius"/>
    </source>
</evidence>
<dbReference type="RefSeq" id="WP_209736436.1">
    <property type="nucleotide sequence ID" value="NZ_CP072611.1"/>
</dbReference>
<dbReference type="Proteomes" id="UP001597371">
    <property type="component" value="Unassembled WGS sequence"/>
</dbReference>